<evidence type="ECO:0000256" key="1">
    <source>
        <dbReference type="SAM" id="MobiDB-lite"/>
    </source>
</evidence>
<keyword evidence="3" id="KW-1185">Reference proteome</keyword>
<evidence type="ECO:0000313" key="3">
    <source>
        <dbReference type="Proteomes" id="UP001589688"/>
    </source>
</evidence>
<dbReference type="Pfam" id="PF19775">
    <property type="entry name" value="DUF6261"/>
    <property type="match status" value="1"/>
</dbReference>
<dbReference type="RefSeq" id="WP_390182965.1">
    <property type="nucleotide sequence ID" value="NZ_JBHLZF010000002.1"/>
</dbReference>
<proteinExistence type="predicted"/>
<accession>A0ABV5ZIV1</accession>
<comment type="caution">
    <text evidence="2">The sequence shown here is derived from an EMBL/GenBank/DDBJ whole genome shotgun (WGS) entry which is preliminary data.</text>
</comment>
<protein>
    <submittedName>
        <fullName evidence="2">DUF6261 family protein</fullName>
    </submittedName>
</protein>
<organism evidence="2 3">
    <name type="scientific">Hallella seregens ATCC 51272</name>
    <dbReference type="NCBI Taxonomy" id="1336250"/>
    <lineage>
        <taxon>Bacteria</taxon>
        <taxon>Pseudomonadati</taxon>
        <taxon>Bacteroidota</taxon>
        <taxon>Bacteroidia</taxon>
        <taxon>Bacteroidales</taxon>
        <taxon>Prevotellaceae</taxon>
        <taxon>Hallella</taxon>
    </lineage>
</organism>
<gene>
    <name evidence="2" type="ORF">ACFFK8_05600</name>
</gene>
<reference evidence="2 3" key="1">
    <citation type="submission" date="2024-09" db="EMBL/GenBank/DDBJ databases">
        <authorList>
            <person name="Sun Q."/>
            <person name="Mori K."/>
        </authorList>
    </citation>
    <scope>NUCLEOTIDE SEQUENCE [LARGE SCALE GENOMIC DNA]</scope>
    <source>
        <strain evidence="2 3">ATCC 51272</strain>
    </source>
</reference>
<dbReference type="InterPro" id="IPR046228">
    <property type="entry name" value="DUF6261"/>
</dbReference>
<sequence length="316" mass="34923">MMELRNVRKGQLQHMEHYQFADRVLTLCKEAKTEKLTAVLGPLEAAVAEEDKALNQPRTEPNTQKMREADERRDRSYQALRLAVALHLHSTDAAVLAAAEAVNRVMEAYPNVTASNYDKETGLIRNLVADLGTDDVAQHVTKIDADLYVNRLEMDNTVFDKLFHAQLKTGVTAGAFDVKQLRAATDRALSAVLRRVEALDELEPSAPIASLITQYNNLVDNRRTLLAHRAGTSQTTRDRRRAEHEAHLRPGFAALEQQLGLAAGSLSFTGKTEGTGVKRHYELAVAGQTGADGQPKTIWVGQNKNGSLFVYEKVEG</sequence>
<dbReference type="Proteomes" id="UP001589688">
    <property type="component" value="Unassembled WGS sequence"/>
</dbReference>
<evidence type="ECO:0000313" key="2">
    <source>
        <dbReference type="EMBL" id="MFB9897286.1"/>
    </source>
</evidence>
<feature type="region of interest" description="Disordered" evidence="1">
    <location>
        <begin position="50"/>
        <end position="72"/>
    </location>
</feature>
<dbReference type="EMBL" id="JBHLZF010000002">
    <property type="protein sequence ID" value="MFB9897286.1"/>
    <property type="molecule type" value="Genomic_DNA"/>
</dbReference>
<name>A0ABV5ZIV1_9BACT</name>